<dbReference type="Proteomes" id="UP000033636">
    <property type="component" value="Unassembled WGS sequence"/>
</dbReference>
<gene>
    <name evidence="1" type="ORF">TU35_009505</name>
</gene>
<dbReference type="EMBL" id="JZWT02000035">
    <property type="protein sequence ID" value="MFB6491446.1"/>
    <property type="molecule type" value="Genomic_DNA"/>
</dbReference>
<protein>
    <submittedName>
        <fullName evidence="1">Uncharacterized protein</fullName>
    </submittedName>
</protein>
<evidence type="ECO:0000313" key="2">
    <source>
        <dbReference type="Proteomes" id="UP000033636"/>
    </source>
</evidence>
<name>A0ACC6V3S6_9CREN</name>
<evidence type="ECO:0000313" key="1">
    <source>
        <dbReference type="EMBL" id="MFB6491446.1"/>
    </source>
</evidence>
<reference evidence="1" key="1">
    <citation type="submission" date="2024-07" db="EMBL/GenBank/DDBJ databases">
        <title>Metagenome and Metagenome-Assembled Genomes of Archaea from a hot spring from the geothermal field of Los Azufres, Mexico.</title>
        <authorList>
            <person name="Marin-Paredes R."/>
            <person name="Martinez-Romero E."/>
            <person name="Servin-Garciduenas L.E."/>
        </authorList>
    </citation>
    <scope>NUCLEOTIDE SEQUENCE</scope>
</reference>
<organism evidence="1 2">
    <name type="scientific">Thermoproteus sp. AZ2</name>
    <dbReference type="NCBI Taxonomy" id="1609232"/>
    <lineage>
        <taxon>Archaea</taxon>
        <taxon>Thermoproteota</taxon>
        <taxon>Thermoprotei</taxon>
        <taxon>Thermoproteales</taxon>
        <taxon>Thermoproteaceae</taxon>
        <taxon>Thermoproteus</taxon>
    </lineage>
</organism>
<accession>A0ACC6V3S6</accession>
<comment type="caution">
    <text evidence="1">The sequence shown here is derived from an EMBL/GenBank/DDBJ whole genome shotgun (WGS) entry which is preliminary data.</text>
</comment>
<proteinExistence type="predicted"/>
<sequence length="253" mass="29254">MEIALSPPEYERLYRAARCMLCVGEEERRRLIQLPEGGLTGTARAVVRVSPMRFFGDFAGVILRGLVAAPPYSAADLLAMGSKKVAALICMRLLCSQARRRTQWRVAQLWEDWCLSHAPFKLDEELELEFLALFGRLRRPAPGLLARLAFMDDEELKEFVSRLERDLPFMRWHKIYLRVSPETFFKKFEEVIVKRYVIVPGHTKEQLLSLGPVEVARRICASILFADDRGYYKLWKTWCLQARLTKSGRTESL</sequence>